<keyword evidence="3" id="KW-0175">Coiled coil</keyword>
<dbReference type="InterPro" id="IPR000352">
    <property type="entry name" value="Pep_chain_release_fac_I"/>
</dbReference>
<dbReference type="Gene3D" id="3.30.70.1660">
    <property type="match status" value="1"/>
</dbReference>
<dbReference type="InterPro" id="IPR045853">
    <property type="entry name" value="Pep_chain_release_fac_I_sf"/>
</dbReference>
<organism evidence="6 7">
    <name type="scientific">Candidatus Vidania fulgoroideorum</name>
    <dbReference type="NCBI Taxonomy" id="881286"/>
    <lineage>
        <taxon>Bacteria</taxon>
        <taxon>Pseudomonadati</taxon>
        <taxon>Pseudomonadota</taxon>
        <taxon>Betaproteobacteria</taxon>
        <taxon>Candidatus Vidania</taxon>
    </lineage>
</organism>
<name>A0A975AE83_9PROT</name>
<dbReference type="PANTHER" id="PTHR43116">
    <property type="entry name" value="PEPTIDE CHAIN RELEASE FACTOR 2"/>
    <property type="match status" value="1"/>
</dbReference>
<evidence type="ECO:0000259" key="5">
    <source>
        <dbReference type="Pfam" id="PF03462"/>
    </source>
</evidence>
<dbReference type="PANTHER" id="PTHR43116:SF3">
    <property type="entry name" value="CLASS I PEPTIDE CHAIN RELEASE FACTOR"/>
    <property type="match status" value="1"/>
</dbReference>
<reference evidence="6" key="2">
    <citation type="submission" date="2021-03" db="EMBL/GenBank/DDBJ databases">
        <title>Alternative transmission patterns in independently acquired nutritional co-symbionts of Dictyopharidae planthoppers.</title>
        <authorList>
            <person name="Michalik A."/>
            <person name="Lukasik P."/>
        </authorList>
    </citation>
    <scope>NUCLEOTIDE SEQUENCE</scope>
    <source>
        <strain evidence="6">RANSCY</strain>
    </source>
</reference>
<feature type="coiled-coil region" evidence="3">
    <location>
        <begin position="161"/>
        <end position="188"/>
    </location>
</feature>
<dbReference type="Gene3D" id="3.30.160.20">
    <property type="match status" value="1"/>
</dbReference>
<feature type="domain" description="Prokaryotic-type class I peptide chain release factors" evidence="4">
    <location>
        <begin position="112"/>
        <end position="204"/>
    </location>
</feature>
<gene>
    <name evidence="6" type="ORF">JSR06_00135</name>
</gene>
<dbReference type="SUPFAM" id="SSF75620">
    <property type="entry name" value="Release factor"/>
    <property type="match status" value="1"/>
</dbReference>
<keyword evidence="2" id="KW-0488">Methylation</keyword>
<evidence type="ECO:0000256" key="3">
    <source>
        <dbReference type="SAM" id="Coils"/>
    </source>
</evidence>
<evidence type="ECO:0000256" key="2">
    <source>
        <dbReference type="ARBA" id="ARBA00022481"/>
    </source>
</evidence>
<accession>A0A975AE83</accession>
<comment type="similarity">
    <text evidence="1">Belongs to the prokaryotic/mitochondrial release factor family.</text>
</comment>
<dbReference type="GO" id="GO:0005737">
    <property type="term" value="C:cytoplasm"/>
    <property type="evidence" value="ECO:0007669"/>
    <property type="project" value="UniProtKB-ARBA"/>
</dbReference>
<evidence type="ECO:0000256" key="1">
    <source>
        <dbReference type="ARBA" id="ARBA00010835"/>
    </source>
</evidence>
<evidence type="ECO:0000313" key="7">
    <source>
        <dbReference type="Proteomes" id="UP000663347"/>
    </source>
</evidence>
<dbReference type="Pfam" id="PF03462">
    <property type="entry name" value="PCRF"/>
    <property type="match status" value="1"/>
</dbReference>
<dbReference type="GO" id="GO:0003747">
    <property type="term" value="F:translation release factor activity"/>
    <property type="evidence" value="ECO:0007669"/>
    <property type="project" value="InterPro"/>
</dbReference>
<protein>
    <submittedName>
        <fullName evidence="6">PCRF domain-containing protein</fullName>
    </submittedName>
</protein>
<evidence type="ECO:0000313" key="6">
    <source>
        <dbReference type="EMBL" id="QSW38001.1"/>
    </source>
</evidence>
<sequence length="232" mass="27166">MKLIIPNSCYIEIKPGPGGKDSKNWALTIAKQYICFAKKTNYRVNIVKHRKDHDFKTNYILLEIIGYRVFEVLKNESGVHKAVRKSIYNKKNKVHTSLCLVNILKVYKIVNNKINRRELRIETFKSRGPGGQSVNKTNSAVRVTHIPSGISVECQRERSQMENKRYAMILLKAKIDKLEEKKLDDEIESNIEDWKTTNRIYFFNKSFVLSKRKKKKYFRIKEIINGDIGKLI</sequence>
<proteinExistence type="inferred from homology"/>
<dbReference type="AlphaFoldDB" id="A0A975AE83"/>
<dbReference type="InterPro" id="IPR005139">
    <property type="entry name" value="PCRF"/>
</dbReference>
<feature type="domain" description="Peptide chain release factor" evidence="5">
    <location>
        <begin position="7"/>
        <end position="101"/>
    </location>
</feature>
<dbReference type="Pfam" id="PF00472">
    <property type="entry name" value="RF-1"/>
    <property type="match status" value="1"/>
</dbReference>
<evidence type="ECO:0000259" key="4">
    <source>
        <dbReference type="Pfam" id="PF00472"/>
    </source>
</evidence>
<reference evidence="6" key="1">
    <citation type="submission" date="2021-02" db="EMBL/GenBank/DDBJ databases">
        <authorList>
            <person name="Franco D."/>
        </authorList>
    </citation>
    <scope>NUCLEOTIDE SEQUENCE</scope>
    <source>
        <strain evidence="6">RANSCY</strain>
    </source>
</reference>
<dbReference type="Proteomes" id="UP000663347">
    <property type="component" value="Chromosome"/>
</dbReference>
<dbReference type="EMBL" id="CP071412">
    <property type="protein sequence ID" value="QSW38001.1"/>
    <property type="molecule type" value="Genomic_DNA"/>
</dbReference>